<sequence length="43" mass="4852">MGWTEEGPAKMMMNQCSCPYLRHPVPRVKLLPMNCRSSPCSPS</sequence>
<gene>
    <name evidence="1" type="primary">MKL1</name>
</gene>
<dbReference type="ChiTaRS" id="MKL1">
    <property type="organism name" value="human"/>
</dbReference>
<protein>
    <submittedName>
        <fullName evidence="1">Alternative protein MKL1</fullName>
    </submittedName>
</protein>
<dbReference type="EMBL" id="HF584153">
    <property type="protein sequence ID" value="CCQ43650.1"/>
    <property type="molecule type" value="Genomic_DNA"/>
</dbReference>
<name>L8E8L9_HUMAN</name>
<dbReference type="AlphaFoldDB" id="L8E8L9"/>
<accession>L8E8L9</accession>
<evidence type="ECO:0000313" key="1">
    <source>
        <dbReference type="EMBL" id="CCQ43650.1"/>
    </source>
</evidence>
<proteinExistence type="predicted"/>
<organism evidence="1">
    <name type="scientific">Homo sapiens</name>
    <name type="common">Human</name>
    <dbReference type="NCBI Taxonomy" id="9606"/>
    <lineage>
        <taxon>Eukaryota</taxon>
        <taxon>Metazoa</taxon>
        <taxon>Chordata</taxon>
        <taxon>Craniata</taxon>
        <taxon>Vertebrata</taxon>
        <taxon>Euteleostomi</taxon>
        <taxon>Mammalia</taxon>
        <taxon>Eutheria</taxon>
        <taxon>Euarchontoglires</taxon>
        <taxon>Primates</taxon>
        <taxon>Haplorrhini</taxon>
        <taxon>Catarrhini</taxon>
        <taxon>Hominidae</taxon>
        <taxon>Homo</taxon>
    </lineage>
</organism>
<reference evidence="1" key="1">
    <citation type="journal article" date="2013" name="PLoS ONE">
        <title>Direct detection of alternative open reading frames translation products in human significantly expands the proteome.</title>
        <authorList>
            <person name="Vanderperre B."/>
            <person name="Lucier J.-F."/>
            <person name="Motard J."/>
            <person name="Tremblay G."/>
            <person name="Vanderperre S."/>
            <person name="Wisztorski M."/>
            <person name="Salzet M."/>
            <person name="Boisvert F.-M."/>
            <person name="Roucou X."/>
        </authorList>
    </citation>
    <scope>NUCLEOTIDE SEQUENCE</scope>
</reference>